<proteinExistence type="predicted"/>
<reference evidence="1 2" key="1">
    <citation type="submission" date="2024-09" db="EMBL/GenBank/DDBJ databases">
        <authorList>
            <person name="Sun Q."/>
            <person name="Mori K."/>
        </authorList>
    </citation>
    <scope>NUCLEOTIDE SEQUENCE [LARGE SCALE GENOMIC DNA]</scope>
    <source>
        <strain evidence="1 2">CICC 11035S</strain>
    </source>
</reference>
<evidence type="ECO:0008006" key="3">
    <source>
        <dbReference type="Google" id="ProtNLM"/>
    </source>
</evidence>
<gene>
    <name evidence="1" type="ORF">ACFFF8_23660</name>
</gene>
<comment type="caution">
    <text evidence="1">The sequence shown here is derived from an EMBL/GenBank/DDBJ whole genome shotgun (WGS) entry which is preliminary data.</text>
</comment>
<dbReference type="RefSeq" id="WP_267224191.1">
    <property type="nucleotide sequence ID" value="NZ_JAPCWC010000032.1"/>
</dbReference>
<dbReference type="EMBL" id="JBHLTM010000088">
    <property type="protein sequence ID" value="MFC0687591.1"/>
    <property type="molecule type" value="Genomic_DNA"/>
</dbReference>
<evidence type="ECO:0000313" key="1">
    <source>
        <dbReference type="EMBL" id="MFC0687591.1"/>
    </source>
</evidence>
<accession>A0ABV6SEA3</accession>
<dbReference type="Proteomes" id="UP001589858">
    <property type="component" value="Unassembled WGS sequence"/>
</dbReference>
<organism evidence="1 2">
    <name type="scientific">Novosphingobium clariflavum</name>
    <dbReference type="NCBI Taxonomy" id="2029884"/>
    <lineage>
        <taxon>Bacteria</taxon>
        <taxon>Pseudomonadati</taxon>
        <taxon>Pseudomonadota</taxon>
        <taxon>Alphaproteobacteria</taxon>
        <taxon>Sphingomonadales</taxon>
        <taxon>Sphingomonadaceae</taxon>
        <taxon>Novosphingobium</taxon>
    </lineage>
</organism>
<keyword evidence="2" id="KW-1185">Reference proteome</keyword>
<sequence>MSAPGSAFYIGQPVVISVERWTPNGWRAGTETGVVLTPSVMRAHCRGFVEVWRDSGALPEIEAFPRASVTPA</sequence>
<name>A0ABV6SEA3_9SPHN</name>
<evidence type="ECO:0000313" key="2">
    <source>
        <dbReference type="Proteomes" id="UP001589858"/>
    </source>
</evidence>
<protein>
    <recommendedName>
        <fullName evidence="3">DUF3553 domain-containing protein</fullName>
    </recommendedName>
</protein>